<reference evidence="1 2" key="1">
    <citation type="journal article" date="2013" name="Nat. Genet.">
        <title>The genome of the hydatid tapeworm Echinococcus granulosus.</title>
        <authorList>
            <person name="Zheng H."/>
            <person name="Zhang W."/>
            <person name="Zhang L."/>
            <person name="Zhang Z."/>
            <person name="Li J."/>
            <person name="Lu G."/>
            <person name="Zhu Y."/>
            <person name="Wang Y."/>
            <person name="Huang Y."/>
            <person name="Liu J."/>
            <person name="Kang H."/>
            <person name="Chen J."/>
            <person name="Wang L."/>
            <person name="Chen A."/>
            <person name="Yu S."/>
            <person name="Gao Z."/>
            <person name="Jin L."/>
            <person name="Gu W."/>
            <person name="Wang Z."/>
            <person name="Zhao L."/>
            <person name="Shi B."/>
            <person name="Wen H."/>
            <person name="Lin R."/>
            <person name="Jones M.K."/>
            <person name="Brejova B."/>
            <person name="Vinar T."/>
            <person name="Zhao G."/>
            <person name="McManus D.P."/>
            <person name="Chen Z."/>
            <person name="Zhou Y."/>
            <person name="Wang S."/>
        </authorList>
    </citation>
    <scope>NUCLEOTIDE SEQUENCE [LARGE SCALE GENOMIC DNA]</scope>
</reference>
<comment type="caution">
    <text evidence="1">The sequence shown here is derived from an EMBL/GenBank/DDBJ whole genome shotgun (WGS) entry which is preliminary data.</text>
</comment>
<sequence length="559" mass="64282">MGVEHSMFKDRNTLCEQNFELIGKFTDRLYCVRTNEHLGCGGSLSLRDFNREHAKLTDIQCPHQNMFIESLPKGPIHTVPGCGCGELKHTFDGKIMESQDTSFALEEVRSITYVLQLEYSKASVNVLVFSTVLLIYLCSARASPEDERGYNIQVYSTTLDMNAVIFFSLLLNLQNHHQTVLPLLSHSYHSAMLSTFICKGSRRERDNCCSAIFHSVNSRSTNKLWSLQVSPCQSRESNNILIYHVGLYLKLSLEEMTFIFIRNSPYDYMLCQKRIVGCDVNYFGGSSPFVSFFMQNLITSHLSEFEFEHFSQPNISYKESCLLRLGDAYLNSPQEKSNSTPKRTMMTNSPQIMCTQIYTYSNHSEGTYRLIVSSGQFSFSAVTTVMFDRLEKATVRKKRTVIEKSLVVLRNECFGNYLVIIGNESVCYVFLLYLTAVVLSECPTVKQPFQGSSQCLRSTSVLGTFLWFHENCLEEWLEEYDTTCMDVMNRQILDYFIFLKISIFSFWKTIVVYQLATGLHEHSHILDVARKGANWQMNCYEQIFGCHVLSHNMLWDDKI</sequence>
<organism evidence="1 2">
    <name type="scientific">Echinococcus granulosus</name>
    <name type="common">Hydatid tapeworm</name>
    <dbReference type="NCBI Taxonomy" id="6210"/>
    <lineage>
        <taxon>Eukaryota</taxon>
        <taxon>Metazoa</taxon>
        <taxon>Spiralia</taxon>
        <taxon>Lophotrochozoa</taxon>
        <taxon>Platyhelminthes</taxon>
        <taxon>Cestoda</taxon>
        <taxon>Eucestoda</taxon>
        <taxon>Cyclophyllidea</taxon>
        <taxon>Taeniidae</taxon>
        <taxon>Echinococcus</taxon>
        <taxon>Echinococcus granulosus group</taxon>
    </lineage>
</organism>
<evidence type="ECO:0000313" key="2">
    <source>
        <dbReference type="Proteomes" id="UP000019149"/>
    </source>
</evidence>
<dbReference type="EMBL" id="APAU02000018">
    <property type="protein sequence ID" value="EUB61604.1"/>
    <property type="molecule type" value="Genomic_DNA"/>
</dbReference>
<protein>
    <submittedName>
        <fullName evidence="1">Uncharacterized protein</fullName>
    </submittedName>
</protein>
<dbReference type="CTD" id="36339133"/>
<name>W6V5L0_ECHGR</name>
<dbReference type="GeneID" id="36339133"/>
<dbReference type="AlphaFoldDB" id="W6V5L0"/>
<evidence type="ECO:0000313" key="1">
    <source>
        <dbReference type="EMBL" id="EUB61604.1"/>
    </source>
</evidence>
<accession>W6V5L0</accession>
<proteinExistence type="predicted"/>
<dbReference type="KEGG" id="egl:EGR_03418"/>
<keyword evidence="2" id="KW-1185">Reference proteome</keyword>
<dbReference type="Proteomes" id="UP000019149">
    <property type="component" value="Unassembled WGS sequence"/>
</dbReference>
<gene>
    <name evidence="1" type="ORF">EGR_03418</name>
</gene>
<dbReference type="RefSeq" id="XP_024352800.1">
    <property type="nucleotide sequence ID" value="XM_024492667.1"/>
</dbReference>